<proteinExistence type="predicted"/>
<evidence type="ECO:0000259" key="5">
    <source>
        <dbReference type="PROSITE" id="PS51704"/>
    </source>
</evidence>
<dbReference type="PANTHER" id="PTHR22958">
    <property type="entry name" value="GLYCEROPHOSPHORYL DIESTER PHOSPHODIESTERASE"/>
    <property type="match status" value="1"/>
</dbReference>
<comment type="catalytic activity">
    <reaction evidence="4">
        <text>a sn-glycero-3-phosphodiester + H2O = an alcohol + sn-glycerol 3-phosphate + H(+)</text>
        <dbReference type="Rhea" id="RHEA:12969"/>
        <dbReference type="ChEBI" id="CHEBI:15377"/>
        <dbReference type="ChEBI" id="CHEBI:15378"/>
        <dbReference type="ChEBI" id="CHEBI:30879"/>
        <dbReference type="ChEBI" id="CHEBI:57597"/>
        <dbReference type="ChEBI" id="CHEBI:83408"/>
        <dbReference type="EC" id="3.1.4.46"/>
    </reaction>
</comment>
<feature type="domain" description="GP-PDE" evidence="5">
    <location>
        <begin position="29"/>
        <end position="311"/>
    </location>
</feature>
<evidence type="ECO:0000313" key="6">
    <source>
        <dbReference type="EMBL" id="KAK3254257.1"/>
    </source>
</evidence>
<accession>A0AAE0F7H4</accession>
<evidence type="ECO:0000256" key="3">
    <source>
        <dbReference type="ARBA" id="ARBA00022801"/>
    </source>
</evidence>
<evidence type="ECO:0000256" key="2">
    <source>
        <dbReference type="ARBA" id="ARBA00022798"/>
    </source>
</evidence>
<evidence type="ECO:0000256" key="1">
    <source>
        <dbReference type="ARBA" id="ARBA00012247"/>
    </source>
</evidence>
<name>A0AAE0F7H4_9CHLO</name>
<organism evidence="6 7">
    <name type="scientific">Cymbomonas tetramitiformis</name>
    <dbReference type="NCBI Taxonomy" id="36881"/>
    <lineage>
        <taxon>Eukaryota</taxon>
        <taxon>Viridiplantae</taxon>
        <taxon>Chlorophyta</taxon>
        <taxon>Pyramimonadophyceae</taxon>
        <taxon>Pyramimonadales</taxon>
        <taxon>Pyramimonadaceae</taxon>
        <taxon>Cymbomonas</taxon>
    </lineage>
</organism>
<gene>
    <name evidence="6" type="ORF">CYMTET_36524</name>
</gene>
<dbReference type="AlphaFoldDB" id="A0AAE0F7H4"/>
<reference evidence="6 7" key="1">
    <citation type="journal article" date="2015" name="Genome Biol. Evol.">
        <title>Comparative Genomics of a Bacterivorous Green Alga Reveals Evolutionary Causalities and Consequences of Phago-Mixotrophic Mode of Nutrition.</title>
        <authorList>
            <person name="Burns J.A."/>
            <person name="Paasch A."/>
            <person name="Narechania A."/>
            <person name="Kim E."/>
        </authorList>
    </citation>
    <scope>NUCLEOTIDE SEQUENCE [LARGE SCALE GENOMIC DNA]</scope>
    <source>
        <strain evidence="6 7">PLY_AMNH</strain>
    </source>
</reference>
<dbReference type="GO" id="GO:0008889">
    <property type="term" value="F:glycerophosphodiester phosphodiesterase activity"/>
    <property type="evidence" value="ECO:0007669"/>
    <property type="project" value="UniProtKB-EC"/>
</dbReference>
<dbReference type="PANTHER" id="PTHR22958:SF1">
    <property type="entry name" value="GLYCEROPHOSPHOCHOLINE PHOSPHODIESTERASE GPCPD1"/>
    <property type="match status" value="1"/>
</dbReference>
<comment type="caution">
    <text evidence="6">The sequence shown here is derived from an EMBL/GenBank/DDBJ whole genome shotgun (WGS) entry which is preliminary data.</text>
</comment>
<dbReference type="PROSITE" id="PS51704">
    <property type="entry name" value="GP_PDE"/>
    <property type="match status" value="1"/>
</dbReference>
<evidence type="ECO:0000256" key="4">
    <source>
        <dbReference type="ARBA" id="ARBA00047512"/>
    </source>
</evidence>
<dbReference type="CDD" id="cd08572">
    <property type="entry name" value="GDPD_GDE5_like"/>
    <property type="match status" value="1"/>
</dbReference>
<dbReference type="Gene3D" id="3.20.20.190">
    <property type="entry name" value="Phosphatidylinositol (PI) phosphodiesterase"/>
    <property type="match status" value="1"/>
</dbReference>
<dbReference type="EC" id="3.1.4.46" evidence="1"/>
<protein>
    <recommendedName>
        <fullName evidence="1">glycerophosphodiester phosphodiesterase</fullName>
        <ecNumber evidence="1">3.1.4.46</ecNumber>
    </recommendedName>
</protein>
<dbReference type="Proteomes" id="UP001190700">
    <property type="component" value="Unassembled WGS sequence"/>
</dbReference>
<dbReference type="EMBL" id="LGRX02023845">
    <property type="protein sequence ID" value="KAK3254257.1"/>
    <property type="molecule type" value="Genomic_DNA"/>
</dbReference>
<dbReference type="Pfam" id="PF03009">
    <property type="entry name" value="GDPD"/>
    <property type="match status" value="1"/>
</dbReference>
<dbReference type="InterPro" id="IPR017946">
    <property type="entry name" value="PLC-like_Pdiesterase_TIM-brl"/>
</dbReference>
<evidence type="ECO:0000313" key="7">
    <source>
        <dbReference type="Proteomes" id="UP001190700"/>
    </source>
</evidence>
<dbReference type="GO" id="GO:0046475">
    <property type="term" value="P:glycerophospholipid catabolic process"/>
    <property type="evidence" value="ECO:0007669"/>
    <property type="project" value="TreeGrafter"/>
</dbReference>
<keyword evidence="3" id="KW-0378">Hydrolase</keyword>
<keyword evidence="7" id="KW-1185">Reference proteome</keyword>
<dbReference type="SUPFAM" id="SSF51695">
    <property type="entry name" value="PLC-like phosphodiesterases"/>
    <property type="match status" value="1"/>
</dbReference>
<dbReference type="InterPro" id="IPR051578">
    <property type="entry name" value="GDPD"/>
</dbReference>
<keyword evidence="2" id="KW-0319">Glycerol metabolism</keyword>
<dbReference type="GO" id="GO:0006071">
    <property type="term" value="P:glycerol metabolic process"/>
    <property type="evidence" value="ECO:0007669"/>
    <property type="project" value="UniProtKB-KW"/>
</dbReference>
<dbReference type="InterPro" id="IPR030395">
    <property type="entry name" value="GP_PDE_dom"/>
</dbReference>
<sequence>MGKELSRRDLLDDPRDSGATCPNHHLPACEIIGHRGLRMNTLPGEKFRENTLDSFHEGFKAGASWVEFDVQVTQDGVPVIWHDDHIVTLGDDGSPNHQEICELSCTQFMSLATGQRLVRTFAEADSGELLPWLCDDGCRGIPATFADVLQHAPLELGFDVELKFFRDRPTTAAERQRYMECMLEVLREYAGNRRLFFSSFDPDACIDVKRMQQKYPVLFLTDLKNSHDDARRNNLEAAIAVARGAGLEGIVPCVDFLLPDLEQNLDKVKAAGLAVLTYGKANMKEEHIKTQILAGVAAVCTDRISVAVKALTARSYSNDSISENKDRITSKTVTAEV</sequence>